<dbReference type="Proteomes" id="UP000241890">
    <property type="component" value="Unassembled WGS sequence"/>
</dbReference>
<feature type="transmembrane region" description="Helical" evidence="4">
    <location>
        <begin position="12"/>
        <end position="37"/>
    </location>
</feature>
<dbReference type="OrthoDB" id="425114at2759"/>
<comment type="caution">
    <text evidence="5">The sequence shown here is derived from an EMBL/GenBank/DDBJ whole genome shotgun (WGS) entry which is preliminary data.</text>
</comment>
<dbReference type="Pfam" id="PF00202">
    <property type="entry name" value="Aminotran_3"/>
    <property type="match status" value="1"/>
</dbReference>
<proteinExistence type="inferred from homology"/>
<dbReference type="InterPro" id="IPR015422">
    <property type="entry name" value="PyrdxlP-dep_Trfase_small"/>
</dbReference>
<gene>
    <name evidence="5" type="ORF">FCC1311_045582</name>
</gene>
<keyword evidence="2 3" id="KW-0663">Pyridoxal phosphate</keyword>
<keyword evidence="4" id="KW-0812">Transmembrane</keyword>
<reference evidence="5 6" key="1">
    <citation type="submission" date="2017-12" db="EMBL/GenBank/DDBJ databases">
        <title>Sequencing, de novo assembly and annotation of complete genome of a new Thraustochytrid species, strain FCC1311.</title>
        <authorList>
            <person name="Sedici K."/>
            <person name="Godart F."/>
            <person name="Aiese Cigliano R."/>
            <person name="Sanseverino W."/>
            <person name="Barakat M."/>
            <person name="Ortet P."/>
            <person name="Marechal E."/>
            <person name="Cagnac O."/>
            <person name="Amato A."/>
        </authorList>
    </citation>
    <scope>NUCLEOTIDE SEQUENCE [LARGE SCALE GENOMIC DNA]</scope>
</reference>
<accession>A0A2R5GCQ2</accession>
<keyword evidence="5" id="KW-0808">Transferase</keyword>
<evidence type="ECO:0000256" key="3">
    <source>
        <dbReference type="RuleBase" id="RU003560"/>
    </source>
</evidence>
<dbReference type="InterPro" id="IPR005814">
    <property type="entry name" value="Aminotrans_3"/>
</dbReference>
<dbReference type="PANTHER" id="PTHR45688">
    <property type="match status" value="1"/>
</dbReference>
<dbReference type="PANTHER" id="PTHR45688:SF13">
    <property type="entry name" value="ALANINE--GLYOXYLATE AMINOTRANSFERASE 2-LIKE"/>
    <property type="match status" value="1"/>
</dbReference>
<dbReference type="GO" id="GO:0005739">
    <property type="term" value="C:mitochondrion"/>
    <property type="evidence" value="ECO:0007669"/>
    <property type="project" value="TreeGrafter"/>
</dbReference>
<evidence type="ECO:0000256" key="2">
    <source>
        <dbReference type="ARBA" id="ARBA00022898"/>
    </source>
</evidence>
<organism evidence="5 6">
    <name type="scientific">Hondaea fermentalgiana</name>
    <dbReference type="NCBI Taxonomy" id="2315210"/>
    <lineage>
        <taxon>Eukaryota</taxon>
        <taxon>Sar</taxon>
        <taxon>Stramenopiles</taxon>
        <taxon>Bigyra</taxon>
        <taxon>Labyrinthulomycetes</taxon>
        <taxon>Thraustochytrida</taxon>
        <taxon>Thraustochytriidae</taxon>
        <taxon>Hondaea</taxon>
    </lineage>
</organism>
<evidence type="ECO:0000313" key="5">
    <source>
        <dbReference type="EMBL" id="GBG28335.1"/>
    </source>
</evidence>
<evidence type="ECO:0000256" key="1">
    <source>
        <dbReference type="ARBA" id="ARBA00008954"/>
    </source>
</evidence>
<comment type="similarity">
    <text evidence="1 3">Belongs to the class-III pyridoxal-phosphate-dependent aminotransferase family.</text>
</comment>
<keyword evidence="4" id="KW-1133">Transmembrane helix</keyword>
<keyword evidence="4" id="KW-0472">Membrane</keyword>
<dbReference type="AlphaFoldDB" id="A0A2R5GCQ2"/>
<protein>
    <submittedName>
        <fullName evidence="5">Alanine--glyoxylate aminotransferase 2-like</fullName>
    </submittedName>
</protein>
<keyword evidence="5" id="KW-0032">Aminotransferase</keyword>
<dbReference type="SUPFAM" id="SSF53383">
    <property type="entry name" value="PLP-dependent transferases"/>
    <property type="match status" value="1"/>
</dbReference>
<dbReference type="PROSITE" id="PS00600">
    <property type="entry name" value="AA_TRANSFER_CLASS_3"/>
    <property type="match status" value="1"/>
</dbReference>
<dbReference type="CDD" id="cd00610">
    <property type="entry name" value="OAT_like"/>
    <property type="match status" value="1"/>
</dbReference>
<dbReference type="InterPro" id="IPR049704">
    <property type="entry name" value="Aminotrans_3_PPA_site"/>
</dbReference>
<dbReference type="InterPro" id="IPR015421">
    <property type="entry name" value="PyrdxlP-dep_Trfase_major"/>
</dbReference>
<evidence type="ECO:0000256" key="4">
    <source>
        <dbReference type="SAM" id="Phobius"/>
    </source>
</evidence>
<dbReference type="EMBL" id="BEYU01000040">
    <property type="protein sequence ID" value="GBG28335.1"/>
    <property type="molecule type" value="Genomic_DNA"/>
</dbReference>
<dbReference type="GO" id="GO:0008483">
    <property type="term" value="F:transaminase activity"/>
    <property type="evidence" value="ECO:0007669"/>
    <property type="project" value="UniProtKB-KW"/>
</dbReference>
<keyword evidence="6" id="KW-1185">Reference proteome</keyword>
<evidence type="ECO:0000313" key="6">
    <source>
        <dbReference type="Proteomes" id="UP000241890"/>
    </source>
</evidence>
<name>A0A2R5GCQ2_9STRA</name>
<dbReference type="Gene3D" id="3.40.640.10">
    <property type="entry name" value="Type I PLP-dependent aspartate aminotransferase-like (Major domain)"/>
    <property type="match status" value="1"/>
</dbReference>
<dbReference type="InterPro" id="IPR015424">
    <property type="entry name" value="PyrdxlP-dep_Trfase"/>
</dbReference>
<dbReference type="InParanoid" id="A0A2R5GCQ2"/>
<dbReference type="Gene3D" id="3.90.1150.10">
    <property type="entry name" value="Aspartate Aminotransferase, domain 1"/>
    <property type="match status" value="1"/>
</dbReference>
<sequence length="499" mass="54506">MTSRQSPANQQQLHVVGLVACGTILGATLALGASWMAKEILAFENEAEHMSKEEVYALRKQLFCDAQSISYENSDPLMIVRGESHHLIDDRGFRYLDSRNNPACVGWQRQAVVDAVSRQLAKTNSNTRYLHPYPVLLARELIRTMPTGSRLKRVFFVNSGSEANDLALRLARTHTGATDVVVVERAYHGHTEAVLAISPYKFLGKGGKGCPEQTHVVPCPDSYRERSDHESEQEFASRMAAYVDEKLEYVEGQGRRTAAFFVESGMSVAGVIMPPRGYLTSVYASVRAQGGVCVADEVQVGFGRLGGHFWGFEQQGVDPDIVTMAKPFGNGVPLAAVVCSDAVANSFTNGMEYFNTFGGNPVACAAGLAVLEIIQSDRLQAHAAETGAYFCERLHALMQTRAGCLIGDVRGSGLFLGIEFVRDRVSKEPASKEVSFIITQLLHQHRILTSCDGKHSNVLVIKPPLTFDKSSVNTFVDALELALQSVHDADLSKVQHTPT</sequence>
<dbReference type="PROSITE" id="PS51257">
    <property type="entry name" value="PROKAR_LIPOPROTEIN"/>
    <property type="match status" value="1"/>
</dbReference>
<dbReference type="GO" id="GO:0030170">
    <property type="term" value="F:pyridoxal phosphate binding"/>
    <property type="evidence" value="ECO:0007669"/>
    <property type="project" value="InterPro"/>
</dbReference>